<dbReference type="EMBL" id="CADCTQ010000178">
    <property type="protein sequence ID" value="CAA9251392.1"/>
    <property type="molecule type" value="Genomic_DNA"/>
</dbReference>
<accession>A0A6J4II80</accession>
<sequence length="37" mass="4016">MRFVFLLPVANQKLTRAVPASSPALQPCDHYTFAGPA</sequence>
<gene>
    <name evidence="1" type="ORF">AVDCRST_MAG56-1956</name>
</gene>
<organism evidence="1">
    <name type="scientific">uncultured Cytophagales bacterium</name>
    <dbReference type="NCBI Taxonomy" id="158755"/>
    <lineage>
        <taxon>Bacteria</taxon>
        <taxon>Pseudomonadati</taxon>
        <taxon>Bacteroidota</taxon>
        <taxon>Sphingobacteriia</taxon>
        <taxon>Sphingobacteriales</taxon>
        <taxon>environmental samples</taxon>
    </lineage>
</organism>
<reference evidence="1" key="1">
    <citation type="submission" date="2020-02" db="EMBL/GenBank/DDBJ databases">
        <authorList>
            <person name="Meier V. D."/>
        </authorList>
    </citation>
    <scope>NUCLEOTIDE SEQUENCE</scope>
    <source>
        <strain evidence="1">AVDCRST_MAG56</strain>
    </source>
</reference>
<evidence type="ECO:0000313" key="1">
    <source>
        <dbReference type="EMBL" id="CAA9251392.1"/>
    </source>
</evidence>
<protein>
    <submittedName>
        <fullName evidence="1">Uncharacterized protein</fullName>
    </submittedName>
</protein>
<proteinExistence type="predicted"/>
<dbReference type="AlphaFoldDB" id="A0A6J4II80"/>
<name>A0A6J4II80_9SPHI</name>